<dbReference type="InterPro" id="IPR000064">
    <property type="entry name" value="NLP_P60_dom"/>
</dbReference>
<evidence type="ECO:0000256" key="3">
    <source>
        <dbReference type="ARBA" id="ARBA00022801"/>
    </source>
</evidence>
<feature type="signal peptide" evidence="5">
    <location>
        <begin position="1"/>
        <end position="22"/>
    </location>
</feature>
<protein>
    <submittedName>
        <fullName evidence="7">NlpC/P60 family protein</fullName>
    </submittedName>
</protein>
<evidence type="ECO:0000313" key="8">
    <source>
        <dbReference type="Proteomes" id="UP001056218"/>
    </source>
</evidence>
<feature type="chain" id="PRO_5046604088" evidence="5">
    <location>
        <begin position="23"/>
        <end position="487"/>
    </location>
</feature>
<dbReference type="EMBL" id="CP097885">
    <property type="protein sequence ID" value="URN41740.1"/>
    <property type="molecule type" value="Genomic_DNA"/>
</dbReference>
<evidence type="ECO:0000313" key="7">
    <source>
        <dbReference type="EMBL" id="URN41740.1"/>
    </source>
</evidence>
<sequence length="487" mass="54824">MKKTLILLGLVLSLIIPSNIFAEKALPNNSSKMDIIAEDGNANNYTFSTYIIEDYNYFKLRNFAAYMNDTVKKFDVKYNGDKNAIEIFTKKSYEDFTGLPSEKISGPKEAIPSKQKIFIDGKEVQISGYNIDGNNYFKLRDLAAALDIKVYYDSLRKSVILNPKLPSDEKLSDNLNSELEKNIRTDDKQAGFNESQNSSQVFASEEELIYFPPKNLERNLNLKPGYVAEIKNSKITNFKKIFSQVNIPKGTGILYFDLDNLKAKTIYIDGYDTSLTQTYLNKWMKKNILVPLIRGEKIPGQEDAYKIAYVTFVDTAPRVNGVSELVGVKASEVRNYLYGPSSNLKDFTADRGQIYALAKKGENIGWPWWYFTGPNSYNEKIDHMINYALSVQGFSYDQFDCSGLVGTAAEFAGFPIAPAYSWLIEGSPLVQEVPMSQLKRGDLLNKAGDHIMIYIGDGKVVESVPRAGVRVAPVRKAGYKALRIKNM</sequence>
<keyword evidence="4" id="KW-0788">Thiol protease</keyword>
<dbReference type="Gene3D" id="3.90.1720.10">
    <property type="entry name" value="endopeptidase domain like (from Nostoc punctiforme)"/>
    <property type="match status" value="1"/>
</dbReference>
<dbReference type="PROSITE" id="PS51935">
    <property type="entry name" value="NLPC_P60"/>
    <property type="match status" value="1"/>
</dbReference>
<evidence type="ECO:0000256" key="4">
    <source>
        <dbReference type="ARBA" id="ARBA00022807"/>
    </source>
</evidence>
<dbReference type="InterPro" id="IPR038765">
    <property type="entry name" value="Papain-like_cys_pep_sf"/>
</dbReference>
<dbReference type="Proteomes" id="UP001056218">
    <property type="component" value="Chromosome"/>
</dbReference>
<dbReference type="Pfam" id="PF00877">
    <property type="entry name" value="NLPC_P60"/>
    <property type="match status" value="1"/>
</dbReference>
<dbReference type="RefSeq" id="WP_250342252.1">
    <property type="nucleotide sequence ID" value="NZ_CP097885.1"/>
</dbReference>
<keyword evidence="2" id="KW-0645">Protease</keyword>
<keyword evidence="5" id="KW-0732">Signal</keyword>
<dbReference type="SUPFAM" id="SSF54001">
    <property type="entry name" value="Cysteine proteinases"/>
    <property type="match status" value="1"/>
</dbReference>
<evidence type="ECO:0000256" key="5">
    <source>
        <dbReference type="SAM" id="SignalP"/>
    </source>
</evidence>
<feature type="domain" description="NlpC/P60" evidence="6">
    <location>
        <begin position="371"/>
        <end position="487"/>
    </location>
</feature>
<accession>A0ABY4TNG5</accession>
<keyword evidence="3" id="KW-0378">Hydrolase</keyword>
<keyword evidence="8" id="KW-1185">Reference proteome</keyword>
<name>A0ABY4TNG5_9FIRM</name>
<organism evidence="7 8">
    <name type="scientific">Peptoniphilus genitalis</name>
    <dbReference type="NCBI Taxonomy" id="3036303"/>
    <lineage>
        <taxon>Bacteria</taxon>
        <taxon>Bacillati</taxon>
        <taxon>Bacillota</taxon>
        <taxon>Tissierellia</taxon>
        <taxon>Tissierellales</taxon>
        <taxon>Peptoniphilaceae</taxon>
        <taxon>Peptoniphilus</taxon>
    </lineage>
</organism>
<gene>
    <name evidence="7" type="ORF">M9426_01675</name>
</gene>
<evidence type="ECO:0000256" key="2">
    <source>
        <dbReference type="ARBA" id="ARBA00022670"/>
    </source>
</evidence>
<reference evidence="7 8" key="1">
    <citation type="submission" date="2022-05" db="EMBL/GenBank/DDBJ databases">
        <title>Identification of Peptoniphilus vaginalis-like Bacteria, Peptoniphilus septimus sp. nov. from Blood Cultures in a Cervical Cancer Patient receiving Chemotherapy: Case and Implications.</title>
        <authorList>
            <person name="Zhan X.-Y."/>
        </authorList>
    </citation>
    <scope>NUCLEOTIDE SEQUENCE [LARGE SCALE GENOMIC DNA]</scope>
    <source>
        <strain evidence="7 8">SAHP1</strain>
    </source>
</reference>
<proteinExistence type="inferred from homology"/>
<evidence type="ECO:0000256" key="1">
    <source>
        <dbReference type="ARBA" id="ARBA00007074"/>
    </source>
</evidence>
<comment type="similarity">
    <text evidence="1">Belongs to the peptidase C40 family.</text>
</comment>
<evidence type="ECO:0000259" key="6">
    <source>
        <dbReference type="PROSITE" id="PS51935"/>
    </source>
</evidence>